<keyword evidence="2" id="KW-0285">Flavoprotein</keyword>
<dbReference type="InterPro" id="IPR017927">
    <property type="entry name" value="FAD-bd_FR_type"/>
</dbReference>
<evidence type="ECO:0000259" key="10">
    <source>
        <dbReference type="PROSITE" id="PS51384"/>
    </source>
</evidence>
<dbReference type="RefSeq" id="WP_395419008.1">
    <property type="nucleotide sequence ID" value="NZ_JBIPKE010000020.1"/>
</dbReference>
<dbReference type="PANTHER" id="PTHR47354">
    <property type="entry name" value="NADH OXIDOREDUCTASE HCR"/>
    <property type="match status" value="1"/>
</dbReference>
<dbReference type="InterPro" id="IPR008333">
    <property type="entry name" value="Cbr1-like_FAD-bd_dom"/>
</dbReference>
<evidence type="ECO:0000256" key="4">
    <source>
        <dbReference type="ARBA" id="ARBA00022723"/>
    </source>
</evidence>
<dbReference type="EMBL" id="JBIPKE010000020">
    <property type="protein sequence ID" value="MFH6985586.1"/>
    <property type="molecule type" value="Genomic_DNA"/>
</dbReference>
<dbReference type="InterPro" id="IPR001433">
    <property type="entry name" value="OxRdtase_FAD/NAD-bd"/>
</dbReference>
<evidence type="ECO:0000313" key="12">
    <source>
        <dbReference type="Proteomes" id="UP001610063"/>
    </source>
</evidence>
<dbReference type="PANTHER" id="PTHR47354:SF8">
    <property type="entry name" value="1,2-PHENYLACETYL-COA EPOXIDASE, SUBUNIT E"/>
    <property type="match status" value="1"/>
</dbReference>
<dbReference type="Pfam" id="PF00111">
    <property type="entry name" value="Fer2"/>
    <property type="match status" value="1"/>
</dbReference>
<reference evidence="11 12" key="1">
    <citation type="journal article" date="2013" name="Int. J. Syst. Evol. Microbiol.">
        <title>Marinoscillum luteum sp. nov., isolated from marine sediment.</title>
        <authorList>
            <person name="Cha I.T."/>
            <person name="Park S.J."/>
            <person name="Kim S.J."/>
            <person name="Kim J.G."/>
            <person name="Jung M.Y."/>
            <person name="Shin K.S."/>
            <person name="Kwon K.K."/>
            <person name="Yang S.H."/>
            <person name="Seo Y.S."/>
            <person name="Rhee S.K."/>
        </authorList>
    </citation>
    <scope>NUCLEOTIDE SEQUENCE [LARGE SCALE GENOMIC DNA]</scope>
    <source>
        <strain evidence="11 12">KCTC 23939</strain>
    </source>
</reference>
<evidence type="ECO:0000256" key="1">
    <source>
        <dbReference type="ARBA" id="ARBA00001974"/>
    </source>
</evidence>
<protein>
    <submittedName>
        <fullName evidence="11">2Fe-2S iron-sulfur cluster-binding protein</fullName>
    </submittedName>
</protein>
<evidence type="ECO:0000256" key="8">
    <source>
        <dbReference type="ARBA" id="ARBA00023014"/>
    </source>
</evidence>
<dbReference type="InterPro" id="IPR050415">
    <property type="entry name" value="MRET"/>
</dbReference>
<accession>A0ABW7NDC2</accession>
<dbReference type="PRINTS" id="PR00371">
    <property type="entry name" value="FPNCR"/>
</dbReference>
<dbReference type="PROSITE" id="PS51085">
    <property type="entry name" value="2FE2S_FER_2"/>
    <property type="match status" value="1"/>
</dbReference>
<evidence type="ECO:0000256" key="2">
    <source>
        <dbReference type="ARBA" id="ARBA00022630"/>
    </source>
</evidence>
<keyword evidence="6" id="KW-0560">Oxidoreductase</keyword>
<dbReference type="Gene3D" id="3.10.20.30">
    <property type="match status" value="1"/>
</dbReference>
<name>A0ABW7NDC2_9BACT</name>
<keyword evidence="3" id="KW-0001">2Fe-2S</keyword>
<feature type="domain" description="2Fe-2S ferredoxin-type" evidence="9">
    <location>
        <begin position="257"/>
        <end position="346"/>
    </location>
</feature>
<evidence type="ECO:0000256" key="3">
    <source>
        <dbReference type="ARBA" id="ARBA00022714"/>
    </source>
</evidence>
<dbReference type="CDD" id="cd06214">
    <property type="entry name" value="PA_degradation_oxidoreductase_like"/>
    <property type="match status" value="1"/>
</dbReference>
<proteinExistence type="predicted"/>
<evidence type="ECO:0000256" key="7">
    <source>
        <dbReference type="ARBA" id="ARBA00023004"/>
    </source>
</evidence>
<keyword evidence="4" id="KW-0479">Metal-binding</keyword>
<dbReference type="SUPFAM" id="SSF52343">
    <property type="entry name" value="Ferredoxin reductase-like, C-terminal NADP-linked domain"/>
    <property type="match status" value="1"/>
</dbReference>
<dbReference type="Gene3D" id="3.40.50.80">
    <property type="entry name" value="Nucleotide-binding domain of ferredoxin-NADP reductase (FNR) module"/>
    <property type="match status" value="1"/>
</dbReference>
<dbReference type="InterPro" id="IPR039261">
    <property type="entry name" value="FNR_nucleotide-bd"/>
</dbReference>
<evidence type="ECO:0000256" key="5">
    <source>
        <dbReference type="ARBA" id="ARBA00022827"/>
    </source>
</evidence>
<dbReference type="PRINTS" id="PR00406">
    <property type="entry name" value="CYTB5RDTASE"/>
</dbReference>
<dbReference type="InterPro" id="IPR001041">
    <property type="entry name" value="2Fe-2S_ferredoxin-type"/>
</dbReference>
<evidence type="ECO:0000313" key="11">
    <source>
        <dbReference type="EMBL" id="MFH6985586.1"/>
    </source>
</evidence>
<dbReference type="SUPFAM" id="SSF63380">
    <property type="entry name" value="Riboflavin synthase domain-like"/>
    <property type="match status" value="1"/>
</dbReference>
<sequence>MKTRVKIERIIQETREAYTLVLENAPSIAQYLPGQFLNFFLQINGQEVVRQYSFSSSSFIGEPPSVTIKKVAGGLASNFIGEQLRAGDEVSVSSPNGRFTTTFGVARRVLMVAGGSGVTPLYAMMKSILAQEPESQVTLLYANRSSESIIFKKELDHLERKYTGRLEVRHFLSAEDAGLEKQENTVFRKLNRFDFQKYVDAYWKENPEVFICGPEALMNLSVESLTILGLSADQIKMEAFSGMPGIESRDDKPEAYTQVEIKDFNGEPITFMAESNQSVLKSALDAGIRLPHSCKESMCGACKVRLVFGQLNMKTNYALPDDEVEQGYVLLCSGFPQSEKLVLQYG</sequence>
<dbReference type="Gene3D" id="2.40.30.10">
    <property type="entry name" value="Translation factors"/>
    <property type="match status" value="1"/>
</dbReference>
<feature type="domain" description="FAD-binding FR-type" evidence="10">
    <location>
        <begin position="1"/>
        <end position="102"/>
    </location>
</feature>
<dbReference type="SUPFAM" id="SSF54292">
    <property type="entry name" value="2Fe-2S ferredoxin-like"/>
    <property type="match status" value="1"/>
</dbReference>
<keyword evidence="8" id="KW-0411">Iron-sulfur</keyword>
<dbReference type="InterPro" id="IPR001709">
    <property type="entry name" value="Flavoprot_Pyr_Nucl_cyt_Rdtase"/>
</dbReference>
<dbReference type="InterPro" id="IPR036010">
    <property type="entry name" value="2Fe-2S_ferredoxin-like_sf"/>
</dbReference>
<keyword evidence="5" id="KW-0274">FAD</keyword>
<comment type="caution">
    <text evidence="11">The sequence shown here is derived from an EMBL/GenBank/DDBJ whole genome shotgun (WGS) entry which is preliminary data.</text>
</comment>
<organism evidence="11 12">
    <name type="scientific">Marinoscillum luteum</name>
    <dbReference type="NCBI Taxonomy" id="861051"/>
    <lineage>
        <taxon>Bacteria</taxon>
        <taxon>Pseudomonadati</taxon>
        <taxon>Bacteroidota</taxon>
        <taxon>Cytophagia</taxon>
        <taxon>Cytophagales</taxon>
        <taxon>Reichenbachiellaceae</taxon>
        <taxon>Marinoscillum</taxon>
    </lineage>
</organism>
<dbReference type="CDD" id="cd00207">
    <property type="entry name" value="fer2"/>
    <property type="match status" value="1"/>
</dbReference>
<dbReference type="PROSITE" id="PS51384">
    <property type="entry name" value="FAD_FR"/>
    <property type="match status" value="1"/>
</dbReference>
<comment type="cofactor">
    <cofactor evidence="1">
        <name>FAD</name>
        <dbReference type="ChEBI" id="CHEBI:57692"/>
    </cofactor>
</comment>
<keyword evidence="7" id="KW-0408">Iron</keyword>
<gene>
    <name evidence="11" type="ORF">ACHKAR_19195</name>
</gene>
<dbReference type="InterPro" id="IPR012675">
    <property type="entry name" value="Beta-grasp_dom_sf"/>
</dbReference>
<dbReference type="Pfam" id="PF00175">
    <property type="entry name" value="NAD_binding_1"/>
    <property type="match status" value="1"/>
</dbReference>
<evidence type="ECO:0000256" key="6">
    <source>
        <dbReference type="ARBA" id="ARBA00023002"/>
    </source>
</evidence>
<keyword evidence="12" id="KW-1185">Reference proteome</keyword>
<dbReference type="Pfam" id="PF00970">
    <property type="entry name" value="FAD_binding_6"/>
    <property type="match status" value="1"/>
</dbReference>
<dbReference type="Proteomes" id="UP001610063">
    <property type="component" value="Unassembled WGS sequence"/>
</dbReference>
<dbReference type="InterPro" id="IPR017938">
    <property type="entry name" value="Riboflavin_synthase-like_b-brl"/>
</dbReference>
<evidence type="ECO:0000259" key="9">
    <source>
        <dbReference type="PROSITE" id="PS51085"/>
    </source>
</evidence>